<dbReference type="AlphaFoldDB" id="A0A444ZA02"/>
<evidence type="ECO:0000256" key="5">
    <source>
        <dbReference type="ARBA" id="ARBA00022692"/>
    </source>
</evidence>
<comment type="similarity">
    <text evidence="2">Belongs to the MCU (TC 1.A.77) family.</text>
</comment>
<evidence type="ECO:0000256" key="1">
    <source>
        <dbReference type="ARBA" id="ARBA00004141"/>
    </source>
</evidence>
<dbReference type="STRING" id="3818.A0A444ZA02"/>
<dbReference type="EMBL" id="SDMP01000015">
    <property type="protein sequence ID" value="RYR10948.1"/>
    <property type="molecule type" value="Genomic_DNA"/>
</dbReference>
<dbReference type="PANTHER" id="PTHR13462:SF40">
    <property type="entry name" value="CALCIUM UNIPORTER PROTEIN"/>
    <property type="match status" value="1"/>
</dbReference>
<dbReference type="InterPro" id="IPR006769">
    <property type="entry name" value="MCU_C"/>
</dbReference>
<gene>
    <name evidence="11" type="ORF">Ahy_B05g079436</name>
</gene>
<accession>A0A444ZA02</accession>
<evidence type="ECO:0000256" key="9">
    <source>
        <dbReference type="ARBA" id="ARBA00023136"/>
    </source>
</evidence>
<sequence length="371" mass="42319">MAFKKTLAQRLFNFTKLSSQTLTNCRISSASVHARVASAACSGDRDIAPDPGDNGVFRRFLHKRPGFEPELRSPSAHGNIMERLRAMDIARNRIRLEGLRPPAMEEKEDEEVEELGVTAEDARKLLKAAQVEMVKSKLKEIRKSCITLHEFIRICSENCSDQDQAVTIARLLDDSAAVIILGDVVFVRPEQVAKAIQDLLPLRGGAKVHDSVRREFEEMEKQKSAIDGRAHTLVRRELWGGLSFLVVQTLTCMRLTFWELTWDVMEPICFYLTSLYFMAGYTFFLRTSIEPSFEGFYQSRFSTKQKRLMKLNNFNIERFNELKAACSPPSSLRQLESHNWRRLHYYLIGASLDNEHGTVIGYSSQPATHPL</sequence>
<reference evidence="11 12" key="1">
    <citation type="submission" date="2019-01" db="EMBL/GenBank/DDBJ databases">
        <title>Sequencing of cultivated peanut Arachis hypogaea provides insights into genome evolution and oil improvement.</title>
        <authorList>
            <person name="Chen X."/>
        </authorList>
    </citation>
    <scope>NUCLEOTIDE SEQUENCE [LARGE SCALE GENOMIC DNA]</scope>
    <source>
        <strain evidence="12">cv. Fuhuasheng</strain>
        <tissue evidence="11">Leaves</tissue>
    </source>
</reference>
<keyword evidence="9" id="KW-0472">Membrane</keyword>
<evidence type="ECO:0000256" key="3">
    <source>
        <dbReference type="ARBA" id="ARBA00022448"/>
    </source>
</evidence>
<name>A0A444ZA02_ARAHY</name>
<evidence type="ECO:0000256" key="2">
    <source>
        <dbReference type="ARBA" id="ARBA00005653"/>
    </source>
</evidence>
<evidence type="ECO:0000256" key="8">
    <source>
        <dbReference type="ARBA" id="ARBA00023065"/>
    </source>
</evidence>
<keyword evidence="6" id="KW-0106">Calcium</keyword>
<dbReference type="GO" id="GO:0005262">
    <property type="term" value="F:calcium channel activity"/>
    <property type="evidence" value="ECO:0007669"/>
    <property type="project" value="TreeGrafter"/>
</dbReference>
<evidence type="ECO:0000313" key="11">
    <source>
        <dbReference type="EMBL" id="RYR10948.1"/>
    </source>
</evidence>
<keyword evidence="12" id="KW-1185">Reference proteome</keyword>
<evidence type="ECO:0000256" key="6">
    <source>
        <dbReference type="ARBA" id="ARBA00022837"/>
    </source>
</evidence>
<dbReference type="Proteomes" id="UP000289738">
    <property type="component" value="Chromosome B05"/>
</dbReference>
<feature type="domain" description="Calcium uniporter protein C-terminal" evidence="10">
    <location>
        <begin position="162"/>
        <end position="322"/>
    </location>
</feature>
<keyword evidence="4" id="KW-0109">Calcium transport</keyword>
<proteinExistence type="inferred from homology"/>
<keyword evidence="3" id="KW-0813">Transport</keyword>
<organism evidence="11 12">
    <name type="scientific">Arachis hypogaea</name>
    <name type="common">Peanut</name>
    <dbReference type="NCBI Taxonomy" id="3818"/>
    <lineage>
        <taxon>Eukaryota</taxon>
        <taxon>Viridiplantae</taxon>
        <taxon>Streptophyta</taxon>
        <taxon>Embryophyta</taxon>
        <taxon>Tracheophyta</taxon>
        <taxon>Spermatophyta</taxon>
        <taxon>Magnoliopsida</taxon>
        <taxon>eudicotyledons</taxon>
        <taxon>Gunneridae</taxon>
        <taxon>Pentapetalae</taxon>
        <taxon>rosids</taxon>
        <taxon>fabids</taxon>
        <taxon>Fabales</taxon>
        <taxon>Fabaceae</taxon>
        <taxon>Papilionoideae</taxon>
        <taxon>50 kb inversion clade</taxon>
        <taxon>dalbergioids sensu lato</taxon>
        <taxon>Dalbergieae</taxon>
        <taxon>Pterocarpus clade</taxon>
        <taxon>Arachis</taxon>
    </lineage>
</organism>
<dbReference type="Pfam" id="PF04678">
    <property type="entry name" value="MCU"/>
    <property type="match status" value="1"/>
</dbReference>
<keyword evidence="8" id="KW-0406">Ion transport</keyword>
<comment type="caution">
    <text evidence="11">The sequence shown here is derived from an EMBL/GenBank/DDBJ whole genome shotgun (WGS) entry which is preliminary data.</text>
</comment>
<evidence type="ECO:0000313" key="12">
    <source>
        <dbReference type="Proteomes" id="UP000289738"/>
    </source>
</evidence>
<comment type="subcellular location">
    <subcellularLocation>
        <location evidence="1">Membrane</location>
        <topology evidence="1">Multi-pass membrane protein</topology>
    </subcellularLocation>
</comment>
<protein>
    <recommendedName>
        <fullName evidence="10">Calcium uniporter protein C-terminal domain-containing protein</fullName>
    </recommendedName>
</protein>
<dbReference type="GO" id="GO:1990246">
    <property type="term" value="C:uniplex complex"/>
    <property type="evidence" value="ECO:0007669"/>
    <property type="project" value="TreeGrafter"/>
</dbReference>
<dbReference type="InterPro" id="IPR039055">
    <property type="entry name" value="MCU_fam"/>
</dbReference>
<evidence type="ECO:0000256" key="4">
    <source>
        <dbReference type="ARBA" id="ARBA00022568"/>
    </source>
</evidence>
<evidence type="ECO:0000256" key="7">
    <source>
        <dbReference type="ARBA" id="ARBA00022989"/>
    </source>
</evidence>
<dbReference type="GO" id="GO:0015292">
    <property type="term" value="F:uniporter activity"/>
    <property type="evidence" value="ECO:0007669"/>
    <property type="project" value="TreeGrafter"/>
</dbReference>
<evidence type="ECO:0000259" key="10">
    <source>
        <dbReference type="Pfam" id="PF04678"/>
    </source>
</evidence>
<dbReference type="GO" id="GO:0036444">
    <property type="term" value="P:calcium import into the mitochondrion"/>
    <property type="evidence" value="ECO:0007669"/>
    <property type="project" value="TreeGrafter"/>
</dbReference>
<keyword evidence="5" id="KW-0812">Transmembrane</keyword>
<keyword evidence="7" id="KW-1133">Transmembrane helix</keyword>
<dbReference type="PANTHER" id="PTHR13462">
    <property type="entry name" value="CALCIUM UNIPORTER PROTEIN, MITOCHONDRIAL"/>
    <property type="match status" value="1"/>
</dbReference>
<dbReference type="GO" id="GO:0051560">
    <property type="term" value="P:mitochondrial calcium ion homeostasis"/>
    <property type="evidence" value="ECO:0007669"/>
    <property type="project" value="InterPro"/>
</dbReference>